<feature type="domain" description="FAD dependent oxidoreductase" evidence="6">
    <location>
        <begin position="7"/>
        <end position="388"/>
    </location>
</feature>
<dbReference type="InterPro" id="IPR045170">
    <property type="entry name" value="MTOX"/>
</dbReference>
<dbReference type="Proteomes" id="UP000018144">
    <property type="component" value="Unassembled WGS sequence"/>
</dbReference>
<dbReference type="GO" id="GO:0050031">
    <property type="term" value="F:L-pipecolate oxidase activity"/>
    <property type="evidence" value="ECO:0007669"/>
    <property type="project" value="TreeGrafter"/>
</dbReference>
<organism evidence="7 8">
    <name type="scientific">Pyronema omphalodes (strain CBS 100304)</name>
    <name type="common">Pyronema confluens</name>
    <dbReference type="NCBI Taxonomy" id="1076935"/>
    <lineage>
        <taxon>Eukaryota</taxon>
        <taxon>Fungi</taxon>
        <taxon>Dikarya</taxon>
        <taxon>Ascomycota</taxon>
        <taxon>Pezizomycotina</taxon>
        <taxon>Pezizomycetes</taxon>
        <taxon>Pezizales</taxon>
        <taxon>Pyronemataceae</taxon>
        <taxon>Pyronema</taxon>
    </lineage>
</organism>
<dbReference type="STRING" id="1076935.U4LTA9"/>
<sequence length="446" mass="49379">MTIPDSIIIVGSGEFGLSTALALTTRPNFSHTKITLLDRLPFPSADGSSIDSSRIVRPDYSDPCYARLCHDAQQIWRGDIPSDPLHGIGDEDRYTEQGLVLTAEEGSGEYVEKSFSTVGRVLKEVGARCELELLKDQAGIERVCKGRTQKANGVHAFGQRGYVNWTSGWANAEEAVRFVRKRVEGTGRVGFEEAVVVGLVEERGKVVGVKLGDGGERQADLVVLATGAWTPGLVDLEGRTVATGQTLAYLKLTEEEYQEIRDMPVVFNLSNGIFFIVQHDRVLKIARHAAGYLHLDSDGISKPRTAVTHPGLEIPEESRKEFHEAVKKFLPRIPHREFEKTRLCWYNDTATGDFIVDYHPEKKGLFLATGGSGHGFKFLPIIGRHIVDILEGVEGAEYKTKWKWPQQRELVVTKDGSRGGQGVHVYLTKDGKEHREEKGAGFTAKL</sequence>
<dbReference type="eggNOG" id="KOG2820">
    <property type="taxonomic scope" value="Eukaryota"/>
</dbReference>
<evidence type="ECO:0000256" key="4">
    <source>
        <dbReference type="ARBA" id="ARBA00022827"/>
    </source>
</evidence>
<name>U4LTA9_PYROM</name>
<evidence type="ECO:0000256" key="1">
    <source>
        <dbReference type="ARBA" id="ARBA00001974"/>
    </source>
</evidence>
<evidence type="ECO:0000256" key="5">
    <source>
        <dbReference type="ARBA" id="ARBA00023002"/>
    </source>
</evidence>
<evidence type="ECO:0000256" key="3">
    <source>
        <dbReference type="ARBA" id="ARBA00022630"/>
    </source>
</evidence>
<dbReference type="GO" id="GO:0008115">
    <property type="term" value="F:sarcosine oxidase activity"/>
    <property type="evidence" value="ECO:0007669"/>
    <property type="project" value="TreeGrafter"/>
</dbReference>
<dbReference type="GO" id="GO:0050660">
    <property type="term" value="F:flavin adenine dinucleotide binding"/>
    <property type="evidence" value="ECO:0007669"/>
    <property type="project" value="InterPro"/>
</dbReference>
<dbReference type="AlphaFoldDB" id="U4LTA9"/>
<gene>
    <name evidence="7" type="ORF">PCON_09010</name>
</gene>
<keyword evidence="8" id="KW-1185">Reference proteome</keyword>
<evidence type="ECO:0000259" key="6">
    <source>
        <dbReference type="Pfam" id="PF01266"/>
    </source>
</evidence>
<dbReference type="GO" id="GO:0004657">
    <property type="term" value="F:proline dehydrogenase activity"/>
    <property type="evidence" value="ECO:0007669"/>
    <property type="project" value="TreeGrafter"/>
</dbReference>
<protein>
    <submittedName>
        <fullName evidence="7">Similar to L-pipecolate oxidase acc. no. O43029</fullName>
    </submittedName>
</protein>
<dbReference type="Pfam" id="PF01266">
    <property type="entry name" value="DAO"/>
    <property type="match status" value="1"/>
</dbReference>
<evidence type="ECO:0000256" key="2">
    <source>
        <dbReference type="ARBA" id="ARBA00010989"/>
    </source>
</evidence>
<evidence type="ECO:0000313" key="8">
    <source>
        <dbReference type="Proteomes" id="UP000018144"/>
    </source>
</evidence>
<dbReference type="InterPro" id="IPR036188">
    <property type="entry name" value="FAD/NAD-bd_sf"/>
</dbReference>
<keyword evidence="4" id="KW-0274">FAD</keyword>
<accession>U4LTA9</accession>
<comment type="similarity">
    <text evidence="2">Belongs to the MSOX/MTOX family.</text>
</comment>
<dbReference type="Gene3D" id="3.50.50.60">
    <property type="entry name" value="FAD/NAD(P)-binding domain"/>
    <property type="match status" value="1"/>
</dbReference>
<dbReference type="InterPro" id="IPR006076">
    <property type="entry name" value="FAD-dep_OxRdtase"/>
</dbReference>
<dbReference type="OMA" id="WRKQGDD"/>
<dbReference type="SUPFAM" id="SSF54373">
    <property type="entry name" value="FAD-linked reductases, C-terminal domain"/>
    <property type="match status" value="1"/>
</dbReference>
<dbReference type="PANTHER" id="PTHR10961">
    <property type="entry name" value="PEROXISOMAL SARCOSINE OXIDASE"/>
    <property type="match status" value="1"/>
</dbReference>
<proteinExistence type="inferred from homology"/>
<dbReference type="Gene3D" id="3.30.9.10">
    <property type="entry name" value="D-Amino Acid Oxidase, subunit A, domain 2"/>
    <property type="match status" value="1"/>
</dbReference>
<dbReference type="EMBL" id="HF935464">
    <property type="protein sequence ID" value="CCX30671.1"/>
    <property type="molecule type" value="Genomic_DNA"/>
</dbReference>
<keyword evidence="5" id="KW-0560">Oxidoreductase</keyword>
<dbReference type="PANTHER" id="PTHR10961:SF46">
    <property type="entry name" value="PEROXISOMAL SARCOSINE OXIDASE"/>
    <property type="match status" value="1"/>
</dbReference>
<keyword evidence="3" id="KW-0285">Flavoprotein</keyword>
<evidence type="ECO:0000313" key="7">
    <source>
        <dbReference type="EMBL" id="CCX30671.1"/>
    </source>
</evidence>
<reference evidence="7 8" key="1">
    <citation type="journal article" date="2013" name="PLoS Genet.">
        <title>The genome and development-dependent transcriptomes of Pyronema confluens: a window into fungal evolution.</title>
        <authorList>
            <person name="Traeger S."/>
            <person name="Altegoer F."/>
            <person name="Freitag M."/>
            <person name="Gabaldon T."/>
            <person name="Kempken F."/>
            <person name="Kumar A."/>
            <person name="Marcet-Houben M."/>
            <person name="Poggeler S."/>
            <person name="Stajich J.E."/>
            <person name="Nowrousian M."/>
        </authorList>
    </citation>
    <scope>NUCLEOTIDE SEQUENCE [LARGE SCALE GENOMIC DNA]</scope>
    <source>
        <strain evidence="8">CBS 100304</strain>
        <tissue evidence="7">Vegetative mycelium</tissue>
    </source>
</reference>
<dbReference type="SUPFAM" id="SSF51905">
    <property type="entry name" value="FAD/NAD(P)-binding domain"/>
    <property type="match status" value="1"/>
</dbReference>
<comment type="cofactor">
    <cofactor evidence="1">
        <name>FAD</name>
        <dbReference type="ChEBI" id="CHEBI:57692"/>
    </cofactor>
</comment>
<dbReference type="OrthoDB" id="2219495at2759"/>